<proteinExistence type="predicted"/>
<reference evidence="1 2" key="1">
    <citation type="submission" date="2019-08" db="EMBL/GenBank/DDBJ databases">
        <title>In-depth cultivation of the pig gut microbiome towards novel bacterial diversity and tailored functional studies.</title>
        <authorList>
            <person name="Wylensek D."/>
            <person name="Hitch T.C.A."/>
            <person name="Clavel T."/>
        </authorList>
    </citation>
    <scope>NUCLEOTIDE SEQUENCE [LARGE SCALE GENOMIC DNA]</scope>
    <source>
        <strain evidence="1 2">BL-389-WT-3D</strain>
    </source>
</reference>
<accession>A0A844F616</accession>
<dbReference type="AlphaFoldDB" id="A0A844F616"/>
<comment type="caution">
    <text evidence="1">The sequence shown here is derived from an EMBL/GenBank/DDBJ whole genome shotgun (WGS) entry which is preliminary data.</text>
</comment>
<evidence type="ECO:0000313" key="1">
    <source>
        <dbReference type="EMBL" id="MSS39020.1"/>
    </source>
</evidence>
<evidence type="ECO:0000313" key="2">
    <source>
        <dbReference type="Proteomes" id="UP000462363"/>
    </source>
</evidence>
<dbReference type="RefSeq" id="WP_004605138.1">
    <property type="nucleotide sequence ID" value="NZ_AP024846.1"/>
</dbReference>
<organism evidence="1 2">
    <name type="scientific">Clostridium scindens (strain JCM 10418 / VPI 12708)</name>
    <dbReference type="NCBI Taxonomy" id="29347"/>
    <lineage>
        <taxon>Bacteria</taxon>
        <taxon>Bacillati</taxon>
        <taxon>Bacillota</taxon>
        <taxon>Clostridia</taxon>
        <taxon>Lachnospirales</taxon>
        <taxon>Lachnospiraceae</taxon>
    </lineage>
</organism>
<gene>
    <name evidence="1" type="ORF">FYJ37_01315</name>
</gene>
<dbReference type="EMBL" id="VUMB01000002">
    <property type="protein sequence ID" value="MSS39020.1"/>
    <property type="molecule type" value="Genomic_DNA"/>
</dbReference>
<protein>
    <submittedName>
        <fullName evidence="1">Uncharacterized protein</fullName>
    </submittedName>
</protein>
<name>A0A844F616_CLOSV</name>
<sequence>MQRYLNPAGRQCRGSDPFGRHLHLYGHSLGARRVSAIHLPAGGKDGARFREILNAAQNEVGIPQVIYGNELSQELVIKIV</sequence>
<dbReference type="Proteomes" id="UP000462363">
    <property type="component" value="Unassembled WGS sequence"/>
</dbReference>